<dbReference type="GO" id="GO:0033512">
    <property type="term" value="P:L-lysine catabolic process to acetyl-CoA via saccharopine"/>
    <property type="evidence" value="ECO:0007669"/>
    <property type="project" value="UniProtKB-UniRule"/>
</dbReference>
<dbReference type="Gene3D" id="2.40.50.100">
    <property type="match status" value="1"/>
</dbReference>
<dbReference type="Gene3D" id="4.10.320.10">
    <property type="entry name" value="E3-binding domain"/>
    <property type="match status" value="1"/>
</dbReference>
<dbReference type="AlphaFoldDB" id="B9M840"/>
<gene>
    <name evidence="15" type="primary">sucB</name>
    <name evidence="15" type="ordered locus">Geob_1949</name>
</gene>
<dbReference type="PANTHER" id="PTHR43416:SF5">
    <property type="entry name" value="DIHYDROLIPOYLLYSINE-RESIDUE SUCCINYLTRANSFERASE COMPONENT OF 2-OXOGLUTARATE DEHYDROGENASE COMPLEX, MITOCHONDRIAL"/>
    <property type="match status" value="1"/>
</dbReference>
<dbReference type="InterPro" id="IPR004167">
    <property type="entry name" value="PSBD"/>
</dbReference>
<dbReference type="EMBL" id="CP001390">
    <property type="protein sequence ID" value="ACM20306.1"/>
    <property type="molecule type" value="Genomic_DNA"/>
</dbReference>
<evidence type="ECO:0000256" key="7">
    <source>
        <dbReference type="ARBA" id="ARBA00022679"/>
    </source>
</evidence>
<dbReference type="InterPro" id="IPR006255">
    <property type="entry name" value="SucB"/>
</dbReference>
<comment type="similarity">
    <text evidence="3 11">Belongs to the 2-oxoacid dehydrogenase family.</text>
</comment>
<dbReference type="PROSITE" id="PS51826">
    <property type="entry name" value="PSBD"/>
    <property type="match status" value="1"/>
</dbReference>
<name>B9M840_GEODF</name>
<dbReference type="PROSITE" id="PS50968">
    <property type="entry name" value="BIOTINYL_LIPOYL"/>
    <property type="match status" value="1"/>
</dbReference>
<feature type="domain" description="Lipoyl-binding" evidence="13">
    <location>
        <begin position="1"/>
        <end position="74"/>
    </location>
</feature>
<dbReference type="GO" id="GO:0045252">
    <property type="term" value="C:oxoglutarate dehydrogenase complex"/>
    <property type="evidence" value="ECO:0007669"/>
    <property type="project" value="UniProtKB-UniRule"/>
</dbReference>
<dbReference type="NCBIfam" id="TIGR01347">
    <property type="entry name" value="sucB"/>
    <property type="match status" value="1"/>
</dbReference>
<dbReference type="KEGG" id="geo:Geob_1949"/>
<dbReference type="RefSeq" id="WP_012647035.1">
    <property type="nucleotide sequence ID" value="NC_011979.1"/>
</dbReference>
<dbReference type="GO" id="GO:0006099">
    <property type="term" value="P:tricarboxylic acid cycle"/>
    <property type="evidence" value="ECO:0007669"/>
    <property type="project" value="UniProtKB-UniRule"/>
</dbReference>
<dbReference type="SUPFAM" id="SSF52777">
    <property type="entry name" value="CoA-dependent acyltransferases"/>
    <property type="match status" value="1"/>
</dbReference>
<feature type="domain" description="Peripheral subunit-binding (PSBD)" evidence="14">
    <location>
        <begin position="101"/>
        <end position="138"/>
    </location>
</feature>
<dbReference type="OrthoDB" id="9805770at2"/>
<evidence type="ECO:0000256" key="3">
    <source>
        <dbReference type="ARBA" id="ARBA00007317"/>
    </source>
</evidence>
<dbReference type="Gene3D" id="3.30.559.10">
    <property type="entry name" value="Chloramphenicol acetyltransferase-like domain"/>
    <property type="match status" value="1"/>
</dbReference>
<dbReference type="PANTHER" id="PTHR43416">
    <property type="entry name" value="DIHYDROLIPOYLLYSINE-RESIDUE SUCCINYLTRANSFERASE COMPONENT OF 2-OXOGLUTARATE DEHYDROGENASE COMPLEX, MITOCHONDRIAL-RELATED"/>
    <property type="match status" value="1"/>
</dbReference>
<dbReference type="HOGENOM" id="CLU_016733_0_0_7"/>
<evidence type="ECO:0000313" key="15">
    <source>
        <dbReference type="EMBL" id="ACM20306.1"/>
    </source>
</evidence>
<sequence length="394" mass="43564">MEIKVPAVGESITEALVAKWHKGDGERVEKDEVLCEIETDKITLEINADASGTLAIRAKEGETVQIGAVIGTIDEKGAAGQASGPAKPSGPEKEKTEPQPPLSPAVRKMAQEKGIKAETIKGSGKGGRVTVDDLLKQQPEPSPQPTLFVRSEEPAPYQTVEESRITRKKMTPIRRKIAERLLAARQQTAMLTTFNEVDMGRIMELRRQHKEHFQKKFGVTLGFMPFFIKACIDALREFPMVNARIDGDEIVQQHFYDMGIAIGGEKGLVVPVIRDADRLTLVEMEKKIRSLVEQVENNRLSLEDLTGGTFTISNGGVYGSMLSTPILNPPQSGVLGMHAIQDRPVARDGQVVIRPMMYLALSYDHRIIDGREAVGFLKRVKEYVEDPEEMLLEG</sequence>
<evidence type="ECO:0000256" key="10">
    <source>
        <dbReference type="ARBA" id="ARBA00052761"/>
    </source>
</evidence>
<dbReference type="CDD" id="cd06849">
    <property type="entry name" value="lipoyl_domain"/>
    <property type="match status" value="1"/>
</dbReference>
<dbReference type="STRING" id="316067.Geob_1949"/>
<organism evidence="15 16">
    <name type="scientific">Geotalea daltonii (strain DSM 22248 / JCM 15807 / FRC-32)</name>
    <name type="common">Geobacter daltonii</name>
    <dbReference type="NCBI Taxonomy" id="316067"/>
    <lineage>
        <taxon>Bacteria</taxon>
        <taxon>Pseudomonadati</taxon>
        <taxon>Thermodesulfobacteriota</taxon>
        <taxon>Desulfuromonadia</taxon>
        <taxon>Geobacterales</taxon>
        <taxon>Geobacteraceae</taxon>
        <taxon>Geotalea</taxon>
    </lineage>
</organism>
<dbReference type="PROSITE" id="PS00189">
    <property type="entry name" value="LIPOYL"/>
    <property type="match status" value="1"/>
</dbReference>
<comment type="pathway">
    <text evidence="2 11">Amino-acid degradation; L-lysine degradation via saccharopine pathway; glutaryl-CoA from L-lysine: step 6/6.</text>
</comment>
<proteinExistence type="inferred from homology"/>
<keyword evidence="9 11" id="KW-0012">Acyltransferase</keyword>
<comment type="function">
    <text evidence="1 11">E2 component of the 2-oxoglutarate dehydrogenase (OGDH) complex which catalyzes the second step in the conversion of 2-oxoglutarate to succinyl-CoA and CO(2).</text>
</comment>
<dbReference type="InterPro" id="IPR023213">
    <property type="entry name" value="CAT-like_dom_sf"/>
</dbReference>
<comment type="cofactor">
    <cofactor evidence="11">
        <name>(R)-lipoate</name>
        <dbReference type="ChEBI" id="CHEBI:83088"/>
    </cofactor>
    <text evidence="11">Binds 1 lipoyl cofactor covalently.</text>
</comment>
<dbReference type="SUPFAM" id="SSF51230">
    <property type="entry name" value="Single hybrid motif"/>
    <property type="match status" value="1"/>
</dbReference>
<reference evidence="15 16" key="1">
    <citation type="submission" date="2009-01" db="EMBL/GenBank/DDBJ databases">
        <title>Complete sequence of Geobacter sp. FRC-32.</title>
        <authorList>
            <consortium name="US DOE Joint Genome Institute"/>
            <person name="Lucas S."/>
            <person name="Copeland A."/>
            <person name="Lapidus A."/>
            <person name="Glavina del Rio T."/>
            <person name="Dalin E."/>
            <person name="Tice H."/>
            <person name="Bruce D."/>
            <person name="Goodwin L."/>
            <person name="Pitluck S."/>
            <person name="Saunders E."/>
            <person name="Brettin T."/>
            <person name="Detter J.C."/>
            <person name="Han C."/>
            <person name="Larimer F."/>
            <person name="Land M."/>
            <person name="Hauser L."/>
            <person name="Kyrpides N."/>
            <person name="Ovchinnikova G."/>
            <person name="Kostka J."/>
            <person name="Richardson P."/>
        </authorList>
    </citation>
    <scope>NUCLEOTIDE SEQUENCE [LARGE SCALE GENOMIC DNA]</scope>
    <source>
        <strain evidence="16">DSM 22248 / JCM 15807 / FRC-32</strain>
    </source>
</reference>
<dbReference type="UniPathway" id="UPA00868">
    <property type="reaction ID" value="UER00840"/>
</dbReference>
<keyword evidence="6 11" id="KW-0816">Tricarboxylic acid cycle</keyword>
<evidence type="ECO:0000256" key="12">
    <source>
        <dbReference type="SAM" id="MobiDB-lite"/>
    </source>
</evidence>
<evidence type="ECO:0000256" key="6">
    <source>
        <dbReference type="ARBA" id="ARBA00022532"/>
    </source>
</evidence>
<dbReference type="GO" id="GO:0005829">
    <property type="term" value="C:cytosol"/>
    <property type="evidence" value="ECO:0007669"/>
    <property type="project" value="TreeGrafter"/>
</dbReference>
<dbReference type="Pfam" id="PF00198">
    <property type="entry name" value="2-oxoacid_dh"/>
    <property type="match status" value="1"/>
</dbReference>
<feature type="region of interest" description="Disordered" evidence="12">
    <location>
        <begin position="76"/>
        <end position="111"/>
    </location>
</feature>
<evidence type="ECO:0000259" key="13">
    <source>
        <dbReference type="PROSITE" id="PS50968"/>
    </source>
</evidence>
<dbReference type="eggNOG" id="COG0508">
    <property type="taxonomic scope" value="Bacteria"/>
</dbReference>
<comment type="catalytic activity">
    <reaction evidence="10 11">
        <text>N(6)-[(R)-dihydrolipoyl]-L-lysyl-[protein] + succinyl-CoA = N(6)-[(R)-S(8)-succinyldihydrolipoyl]-L-lysyl-[protein] + CoA</text>
        <dbReference type="Rhea" id="RHEA:15213"/>
        <dbReference type="Rhea" id="RHEA-COMP:10475"/>
        <dbReference type="Rhea" id="RHEA-COMP:20092"/>
        <dbReference type="ChEBI" id="CHEBI:57287"/>
        <dbReference type="ChEBI" id="CHEBI:57292"/>
        <dbReference type="ChEBI" id="CHEBI:83100"/>
        <dbReference type="ChEBI" id="CHEBI:83120"/>
        <dbReference type="EC" id="2.3.1.61"/>
    </reaction>
</comment>
<evidence type="ECO:0000259" key="14">
    <source>
        <dbReference type="PROSITE" id="PS51826"/>
    </source>
</evidence>
<dbReference type="InterPro" id="IPR003016">
    <property type="entry name" value="2-oxoA_DH_lipoyl-BS"/>
</dbReference>
<dbReference type="Pfam" id="PF00364">
    <property type="entry name" value="Biotin_lipoyl"/>
    <property type="match status" value="1"/>
</dbReference>
<dbReference type="InterPro" id="IPR001078">
    <property type="entry name" value="2-oxoacid_DH_actylTfrase"/>
</dbReference>
<dbReference type="FunFam" id="3.30.559.10:FF:000007">
    <property type="entry name" value="Dihydrolipoamide acetyltransferase component of pyruvate dehydrogenase complex"/>
    <property type="match status" value="1"/>
</dbReference>
<dbReference type="GO" id="GO:0004149">
    <property type="term" value="F:dihydrolipoyllysine-residue succinyltransferase activity"/>
    <property type="evidence" value="ECO:0007669"/>
    <property type="project" value="UniProtKB-UniRule"/>
</dbReference>
<evidence type="ECO:0000256" key="4">
    <source>
        <dbReference type="ARBA" id="ARBA00012945"/>
    </source>
</evidence>
<dbReference type="SUPFAM" id="SSF47005">
    <property type="entry name" value="Peripheral subunit-binding domain of 2-oxo acid dehydrogenase complex"/>
    <property type="match status" value="1"/>
</dbReference>
<dbReference type="EC" id="2.3.1.61" evidence="4 11"/>
<dbReference type="InterPro" id="IPR036625">
    <property type="entry name" value="E3-bd_dom_sf"/>
</dbReference>
<keyword evidence="8 11" id="KW-0450">Lipoyl</keyword>
<evidence type="ECO:0000313" key="16">
    <source>
        <dbReference type="Proteomes" id="UP000007721"/>
    </source>
</evidence>
<dbReference type="InterPro" id="IPR000089">
    <property type="entry name" value="Biotin_lipoyl"/>
</dbReference>
<evidence type="ECO:0000256" key="11">
    <source>
        <dbReference type="RuleBase" id="RU361138"/>
    </source>
</evidence>
<evidence type="ECO:0000256" key="2">
    <source>
        <dbReference type="ARBA" id="ARBA00005145"/>
    </source>
</evidence>
<dbReference type="InterPro" id="IPR011053">
    <property type="entry name" value="Single_hybrid_motif"/>
</dbReference>
<dbReference type="InterPro" id="IPR050537">
    <property type="entry name" value="2-oxoacid_dehydrogenase"/>
</dbReference>
<evidence type="ECO:0000256" key="1">
    <source>
        <dbReference type="ARBA" id="ARBA00004052"/>
    </source>
</evidence>
<evidence type="ECO:0000256" key="8">
    <source>
        <dbReference type="ARBA" id="ARBA00022823"/>
    </source>
</evidence>
<protein>
    <recommendedName>
        <fullName evidence="5 11">Dihydrolipoyllysine-residue succinyltransferase component of 2-oxoglutarate dehydrogenase complex</fullName>
        <ecNumber evidence="4 11">2.3.1.61</ecNumber>
    </recommendedName>
    <alternativeName>
        <fullName evidence="11">2-oxoglutarate dehydrogenase complex component E2</fullName>
    </alternativeName>
</protein>
<keyword evidence="16" id="KW-1185">Reference proteome</keyword>
<accession>B9M840</accession>
<dbReference type="NCBIfam" id="NF004309">
    <property type="entry name" value="PRK05704.1"/>
    <property type="match status" value="1"/>
</dbReference>
<dbReference type="Pfam" id="PF02817">
    <property type="entry name" value="E3_binding"/>
    <property type="match status" value="1"/>
</dbReference>
<evidence type="ECO:0000256" key="9">
    <source>
        <dbReference type="ARBA" id="ARBA00023315"/>
    </source>
</evidence>
<keyword evidence="7 11" id="KW-0808">Transferase</keyword>
<dbReference type="Proteomes" id="UP000007721">
    <property type="component" value="Chromosome"/>
</dbReference>
<evidence type="ECO:0000256" key="5">
    <source>
        <dbReference type="ARBA" id="ARBA00019511"/>
    </source>
</evidence>